<keyword evidence="1" id="KW-0813">Transport</keyword>
<evidence type="ECO:0000313" key="6">
    <source>
        <dbReference type="Proteomes" id="UP000007722"/>
    </source>
</evidence>
<protein>
    <submittedName>
        <fullName evidence="5">ABC transporter related protein</fullName>
    </submittedName>
</protein>
<sequence length="258" mass="29252">MAKKLMLNVSNVNFNYKFDNQKILNECNLKLKKGEVGCILGQNGVGKSTLLKCISGLLNYDGNVIISNNEISNIKPKERSKLITYSAQEFSINFNYSVFEILLMGRNPYVNFFNGPTNEDEELVYKTLNKLQIEHLANKSFLSLSGGQKRLVMIARALIQDSKVMIFDEPTSFLDFKNQVLILDVIKKISKEYGKTILFSLHDPNLTYFADTIFTMKNGTIVNSGGQDLLNKDTFMDIYGLSTDILQYNNKKIVIPNL</sequence>
<dbReference type="PANTHER" id="PTHR42734:SF19">
    <property type="entry name" value="IRON COMPOUNDS ABC TRANSPORTER, ATP-BINDING PROTEIN"/>
    <property type="match status" value="1"/>
</dbReference>
<dbReference type="AlphaFoldDB" id="D7DQZ2"/>
<evidence type="ECO:0000313" key="5">
    <source>
        <dbReference type="EMBL" id="ADI37269.1"/>
    </source>
</evidence>
<feature type="domain" description="ABC transporter" evidence="4">
    <location>
        <begin position="7"/>
        <end position="243"/>
    </location>
</feature>
<dbReference type="PROSITE" id="PS50893">
    <property type="entry name" value="ABC_TRANSPORTER_2"/>
    <property type="match status" value="1"/>
</dbReference>
<dbReference type="InParanoid" id="D7DQZ2"/>
<dbReference type="STRING" id="456320.Mvol_1614"/>
<dbReference type="EMBL" id="CP002057">
    <property type="protein sequence ID" value="ADI37269.1"/>
    <property type="molecule type" value="Genomic_DNA"/>
</dbReference>
<dbReference type="InterPro" id="IPR017871">
    <property type="entry name" value="ABC_transporter-like_CS"/>
</dbReference>
<gene>
    <name evidence="5" type="ordered locus">Mvol_1614</name>
</gene>
<dbReference type="Proteomes" id="UP000007722">
    <property type="component" value="Chromosome"/>
</dbReference>
<dbReference type="Gene3D" id="3.40.50.300">
    <property type="entry name" value="P-loop containing nucleotide triphosphate hydrolases"/>
    <property type="match status" value="1"/>
</dbReference>
<reference evidence="5 6" key="1">
    <citation type="submission" date="2010-05" db="EMBL/GenBank/DDBJ databases">
        <title>Complete sequence of Methanococcus voltae A3.</title>
        <authorList>
            <consortium name="US DOE Joint Genome Institute"/>
            <person name="Lucas S."/>
            <person name="Copeland A."/>
            <person name="Lapidus A."/>
            <person name="Cheng J.-F."/>
            <person name="Bruce D."/>
            <person name="Goodwin L."/>
            <person name="Pitluck S."/>
            <person name="Lowry S."/>
            <person name="Clum A."/>
            <person name="Land M."/>
            <person name="Hauser L."/>
            <person name="Kyrpides N."/>
            <person name="Mikhailova N."/>
            <person name="Whitman W.B."/>
            <person name="Woyke T."/>
        </authorList>
    </citation>
    <scope>NUCLEOTIDE SEQUENCE [LARGE SCALE GENOMIC DNA]</scope>
    <source>
        <strain evidence="6">ATCC BAA-1334 / A3</strain>
    </source>
</reference>
<dbReference type="PANTHER" id="PTHR42734">
    <property type="entry name" value="METAL TRANSPORT SYSTEM ATP-BINDING PROTEIN TM_0124-RELATED"/>
    <property type="match status" value="1"/>
</dbReference>
<dbReference type="HOGENOM" id="CLU_000604_1_11_2"/>
<dbReference type="GO" id="GO:0005524">
    <property type="term" value="F:ATP binding"/>
    <property type="evidence" value="ECO:0007669"/>
    <property type="project" value="UniProtKB-KW"/>
</dbReference>
<evidence type="ECO:0000259" key="4">
    <source>
        <dbReference type="PROSITE" id="PS50893"/>
    </source>
</evidence>
<name>D7DQZ2_METV3</name>
<dbReference type="GO" id="GO:0016887">
    <property type="term" value="F:ATP hydrolysis activity"/>
    <property type="evidence" value="ECO:0007669"/>
    <property type="project" value="InterPro"/>
</dbReference>
<proteinExistence type="predicted"/>
<organism evidence="5 6">
    <name type="scientific">Methanococcus voltae (strain ATCC BAA-1334 / A3)</name>
    <dbReference type="NCBI Taxonomy" id="456320"/>
    <lineage>
        <taxon>Archaea</taxon>
        <taxon>Methanobacteriati</taxon>
        <taxon>Methanobacteriota</taxon>
        <taxon>Methanomada group</taxon>
        <taxon>Methanococci</taxon>
        <taxon>Methanococcales</taxon>
        <taxon>Methanococcaceae</taxon>
        <taxon>Methanococcus</taxon>
    </lineage>
</organism>
<dbReference type="FunFam" id="3.40.50.300:FF:000134">
    <property type="entry name" value="Iron-enterobactin ABC transporter ATP-binding protein"/>
    <property type="match status" value="1"/>
</dbReference>
<dbReference type="SUPFAM" id="SSF52540">
    <property type="entry name" value="P-loop containing nucleoside triphosphate hydrolases"/>
    <property type="match status" value="1"/>
</dbReference>
<dbReference type="SMART" id="SM00382">
    <property type="entry name" value="AAA"/>
    <property type="match status" value="1"/>
</dbReference>
<dbReference type="PROSITE" id="PS00211">
    <property type="entry name" value="ABC_TRANSPORTER_1"/>
    <property type="match status" value="1"/>
</dbReference>
<keyword evidence="2" id="KW-0547">Nucleotide-binding</keyword>
<dbReference type="CDD" id="cd03214">
    <property type="entry name" value="ABC_Iron-Siderophores_B12_Hemin"/>
    <property type="match status" value="1"/>
</dbReference>
<evidence type="ECO:0000256" key="1">
    <source>
        <dbReference type="ARBA" id="ARBA00022448"/>
    </source>
</evidence>
<dbReference type="InterPro" id="IPR027417">
    <property type="entry name" value="P-loop_NTPase"/>
</dbReference>
<keyword evidence="3" id="KW-0067">ATP-binding</keyword>
<evidence type="ECO:0000256" key="3">
    <source>
        <dbReference type="ARBA" id="ARBA00022840"/>
    </source>
</evidence>
<dbReference type="InterPro" id="IPR003439">
    <property type="entry name" value="ABC_transporter-like_ATP-bd"/>
</dbReference>
<evidence type="ECO:0000256" key="2">
    <source>
        <dbReference type="ARBA" id="ARBA00022741"/>
    </source>
</evidence>
<dbReference type="InterPro" id="IPR003593">
    <property type="entry name" value="AAA+_ATPase"/>
</dbReference>
<keyword evidence="6" id="KW-1185">Reference proteome</keyword>
<dbReference type="InterPro" id="IPR050153">
    <property type="entry name" value="Metal_Ion_Import_ABC"/>
</dbReference>
<dbReference type="Pfam" id="PF00005">
    <property type="entry name" value="ABC_tran"/>
    <property type="match status" value="1"/>
</dbReference>
<dbReference type="KEGG" id="mvo:Mvol_1614"/>
<dbReference type="eggNOG" id="arCOG00198">
    <property type="taxonomic scope" value="Archaea"/>
</dbReference>
<accession>D7DQZ2</accession>